<sequence length="214" mass="24696">MAAKLETSQHKGSDVVYDVCCSICEDDGIHKEELFYCQKCSNYFCDSCVLTHNKFHKNHSVSEKGGVNIWPVSKTVDDTLELCEEHTTRNHKECSHVVLLTDKVKSFTRPMDVAQMKTSIESSMKRLEDMVKVGEENITSLQKSYEKVLEEIVDVRQLINDNLDRLQHNTEMKLKELHSILKNSSKNIQKQCVEFISKIKGYNIKDIHKMSPDR</sequence>
<reference evidence="4" key="1">
    <citation type="journal article" date="2019" name="bioRxiv">
        <title>The Genome of the Zebra Mussel, Dreissena polymorpha: A Resource for Invasive Species Research.</title>
        <authorList>
            <person name="McCartney M.A."/>
            <person name="Auch B."/>
            <person name="Kono T."/>
            <person name="Mallez S."/>
            <person name="Zhang Y."/>
            <person name="Obille A."/>
            <person name="Becker A."/>
            <person name="Abrahante J.E."/>
            <person name="Garbe J."/>
            <person name="Badalamenti J.P."/>
            <person name="Herman A."/>
            <person name="Mangelson H."/>
            <person name="Liachko I."/>
            <person name="Sullivan S."/>
            <person name="Sone E.D."/>
            <person name="Koren S."/>
            <person name="Silverstein K.A.T."/>
            <person name="Beckman K.B."/>
            <person name="Gohl D.M."/>
        </authorList>
    </citation>
    <scope>NUCLEOTIDE SEQUENCE</scope>
    <source>
        <strain evidence="4">Duluth1</strain>
        <tissue evidence="4">Whole animal</tissue>
    </source>
</reference>
<evidence type="ECO:0000313" key="5">
    <source>
        <dbReference type="Proteomes" id="UP000828390"/>
    </source>
</evidence>
<evidence type="ECO:0000256" key="1">
    <source>
        <dbReference type="PROSITE-ProRule" id="PRU00024"/>
    </source>
</evidence>
<dbReference type="AlphaFoldDB" id="A0A9D4F717"/>
<proteinExistence type="predicted"/>
<dbReference type="PROSITE" id="PS50119">
    <property type="entry name" value="ZF_BBOX"/>
    <property type="match status" value="1"/>
</dbReference>
<keyword evidence="5" id="KW-1185">Reference proteome</keyword>
<dbReference type="EMBL" id="JAIWYP010000007">
    <property type="protein sequence ID" value="KAH3791261.1"/>
    <property type="molecule type" value="Genomic_DNA"/>
</dbReference>
<gene>
    <name evidence="4" type="ORF">DPMN_144744</name>
</gene>
<keyword evidence="1" id="KW-0862">Zinc</keyword>
<accession>A0A9D4F717</accession>
<evidence type="ECO:0000256" key="2">
    <source>
        <dbReference type="SAM" id="Coils"/>
    </source>
</evidence>
<feature type="coiled-coil region" evidence="2">
    <location>
        <begin position="124"/>
        <end position="169"/>
    </location>
</feature>
<keyword evidence="2" id="KW-0175">Coiled coil</keyword>
<feature type="domain" description="B box-type" evidence="3">
    <location>
        <begin position="23"/>
        <end position="64"/>
    </location>
</feature>
<evidence type="ECO:0000313" key="4">
    <source>
        <dbReference type="EMBL" id="KAH3791261.1"/>
    </source>
</evidence>
<reference evidence="4" key="2">
    <citation type="submission" date="2020-11" db="EMBL/GenBank/DDBJ databases">
        <authorList>
            <person name="McCartney M.A."/>
            <person name="Auch B."/>
            <person name="Kono T."/>
            <person name="Mallez S."/>
            <person name="Becker A."/>
            <person name="Gohl D.M."/>
            <person name="Silverstein K.A.T."/>
            <person name="Koren S."/>
            <person name="Bechman K.B."/>
            <person name="Herman A."/>
            <person name="Abrahante J.E."/>
            <person name="Garbe J."/>
        </authorList>
    </citation>
    <scope>NUCLEOTIDE SEQUENCE</scope>
    <source>
        <strain evidence="4">Duluth1</strain>
        <tissue evidence="4">Whole animal</tissue>
    </source>
</reference>
<comment type="caution">
    <text evidence="4">The sequence shown here is derived from an EMBL/GenBank/DDBJ whole genome shotgun (WGS) entry which is preliminary data.</text>
</comment>
<name>A0A9D4F717_DREPO</name>
<dbReference type="Proteomes" id="UP000828390">
    <property type="component" value="Unassembled WGS sequence"/>
</dbReference>
<protein>
    <recommendedName>
        <fullName evidence="3">B box-type domain-containing protein</fullName>
    </recommendedName>
</protein>
<dbReference type="InterPro" id="IPR000315">
    <property type="entry name" value="Znf_B-box"/>
</dbReference>
<keyword evidence="1" id="KW-0479">Metal-binding</keyword>
<evidence type="ECO:0000259" key="3">
    <source>
        <dbReference type="PROSITE" id="PS50119"/>
    </source>
</evidence>
<dbReference type="GO" id="GO:0008270">
    <property type="term" value="F:zinc ion binding"/>
    <property type="evidence" value="ECO:0007669"/>
    <property type="project" value="UniProtKB-KW"/>
</dbReference>
<organism evidence="4 5">
    <name type="scientific">Dreissena polymorpha</name>
    <name type="common">Zebra mussel</name>
    <name type="synonym">Mytilus polymorpha</name>
    <dbReference type="NCBI Taxonomy" id="45954"/>
    <lineage>
        <taxon>Eukaryota</taxon>
        <taxon>Metazoa</taxon>
        <taxon>Spiralia</taxon>
        <taxon>Lophotrochozoa</taxon>
        <taxon>Mollusca</taxon>
        <taxon>Bivalvia</taxon>
        <taxon>Autobranchia</taxon>
        <taxon>Heteroconchia</taxon>
        <taxon>Euheterodonta</taxon>
        <taxon>Imparidentia</taxon>
        <taxon>Neoheterodontei</taxon>
        <taxon>Myida</taxon>
        <taxon>Dreissenoidea</taxon>
        <taxon>Dreissenidae</taxon>
        <taxon>Dreissena</taxon>
    </lineage>
</organism>
<keyword evidence="1" id="KW-0863">Zinc-finger</keyword>